<evidence type="ECO:0000256" key="10">
    <source>
        <dbReference type="SAM" id="SignalP"/>
    </source>
</evidence>
<dbReference type="Gene3D" id="3.40.50.300">
    <property type="entry name" value="P-loop containing nucleotide triphosphate hydrolases"/>
    <property type="match status" value="1"/>
</dbReference>
<dbReference type="PROSITE" id="PS00903">
    <property type="entry name" value="CYT_DCMP_DEAMINASES_1"/>
    <property type="match status" value="1"/>
</dbReference>
<dbReference type="PANTHER" id="PTHR11086">
    <property type="entry name" value="DEOXYCYTIDYLATE DEAMINASE-RELATED"/>
    <property type="match status" value="1"/>
</dbReference>
<dbReference type="CDD" id="cd01286">
    <property type="entry name" value="deoxycytidylate_deaminase"/>
    <property type="match status" value="1"/>
</dbReference>
<dbReference type="InterPro" id="IPR035105">
    <property type="entry name" value="Deoxycytidylate_deaminase_dom"/>
</dbReference>
<feature type="domain" description="CMP/dCMP-type deaminase" evidence="11">
    <location>
        <begin position="190"/>
        <end position="328"/>
    </location>
</feature>
<dbReference type="GO" id="GO:0005737">
    <property type="term" value="C:cytoplasm"/>
    <property type="evidence" value="ECO:0007669"/>
    <property type="project" value="TreeGrafter"/>
</dbReference>
<keyword evidence="6" id="KW-0862">Zinc</keyword>
<reference evidence="12 13" key="1">
    <citation type="journal article" date="2018" name="Front. Microbiol.">
        <title>Genome-Wide Analysis of Corynespora cassiicola Leaf Fall Disease Putative Effectors.</title>
        <authorList>
            <person name="Lopez D."/>
            <person name="Ribeiro S."/>
            <person name="Label P."/>
            <person name="Fumanal B."/>
            <person name="Venisse J.S."/>
            <person name="Kohler A."/>
            <person name="de Oliveira R.R."/>
            <person name="Labutti K."/>
            <person name="Lipzen A."/>
            <person name="Lail K."/>
            <person name="Bauer D."/>
            <person name="Ohm R.A."/>
            <person name="Barry K.W."/>
            <person name="Spatafora J."/>
            <person name="Grigoriev I.V."/>
            <person name="Martin F.M."/>
            <person name="Pujade-Renaud V."/>
        </authorList>
    </citation>
    <scope>NUCLEOTIDE SEQUENCE [LARGE SCALE GENOMIC DNA]</scope>
    <source>
        <strain evidence="12 13">Philippines</strain>
    </source>
</reference>
<evidence type="ECO:0000256" key="1">
    <source>
        <dbReference type="ARBA" id="ARBA00001947"/>
    </source>
</evidence>
<dbReference type="Proteomes" id="UP000240883">
    <property type="component" value="Unassembled WGS sequence"/>
</dbReference>
<evidence type="ECO:0000256" key="8">
    <source>
        <dbReference type="ARBA" id="ARBA00041763"/>
    </source>
</evidence>
<evidence type="ECO:0000256" key="6">
    <source>
        <dbReference type="ARBA" id="ARBA00022833"/>
    </source>
</evidence>
<keyword evidence="10" id="KW-0732">Signal</keyword>
<evidence type="ECO:0000313" key="13">
    <source>
        <dbReference type="Proteomes" id="UP000240883"/>
    </source>
</evidence>
<sequence length="367" mass="40552">MLIGLCGGKQIPTHAALLLTILGICAGKASAATFLVEEHGFKRIHLSRDSTDPVDAGSSDAPYTFSHVDSLLEFVTLRWREHWVTTDIWDVSVVDALMRRPFFLLVSIDAPVSIRWKRFTDRCGANKLTSPSLEEFVLRDDAHLYAPGTGLAALFQRAQLKLLNSCPSVGSLRSALKSLDLANEARLRPTWDQYFMRLADLAAQRSNCMKRRVGCVIVRDKRVISTGYNGTPRGMTNCNEGGCPRCNVASKGGVDLSTCLCLHAEENALLEAGRDRIRERSILYCDTCPCLTCSVKITQVGISEVVYNQSYMVDTQTAKIFAESGVRLRQFSPPSEGLVDLSLHTQTSSIGDVREILNDENFLRSTT</sequence>
<keyword evidence="5" id="KW-0378">Hydrolase</keyword>
<evidence type="ECO:0000259" key="11">
    <source>
        <dbReference type="PROSITE" id="PS51747"/>
    </source>
</evidence>
<dbReference type="SUPFAM" id="SSF53927">
    <property type="entry name" value="Cytidine deaminase-like"/>
    <property type="match status" value="1"/>
</dbReference>
<evidence type="ECO:0000256" key="3">
    <source>
        <dbReference type="ARBA" id="ARBA00022723"/>
    </source>
</evidence>
<dbReference type="InterPro" id="IPR027417">
    <property type="entry name" value="P-loop_NTPase"/>
</dbReference>
<dbReference type="InterPro" id="IPR016193">
    <property type="entry name" value="Cytidine_deaminase-like"/>
</dbReference>
<evidence type="ECO:0000256" key="2">
    <source>
        <dbReference type="ARBA" id="ARBA00006576"/>
    </source>
</evidence>
<dbReference type="InterPro" id="IPR015517">
    <property type="entry name" value="dCMP_deaminase-rel"/>
</dbReference>
<dbReference type="FunFam" id="3.40.50.300:FF:002333">
    <property type="entry name" value="Deoxycytidylate deaminase, putative"/>
    <property type="match status" value="1"/>
</dbReference>
<comment type="cofactor">
    <cofactor evidence="1">
        <name>Zn(2+)</name>
        <dbReference type="ChEBI" id="CHEBI:29105"/>
    </cofactor>
</comment>
<dbReference type="STRING" id="1448308.A0A2T2N7N0"/>
<keyword evidence="3" id="KW-0479">Metal-binding</keyword>
<keyword evidence="4" id="KW-0545">Nucleotide biosynthesis</keyword>
<dbReference type="Gene3D" id="3.40.140.10">
    <property type="entry name" value="Cytidine Deaminase, domain 2"/>
    <property type="match status" value="1"/>
</dbReference>
<name>A0A2T2N7N0_CORCC</name>
<dbReference type="FunFam" id="3.40.140.10:FF:000035">
    <property type="entry name" value="dCMP deaminase"/>
    <property type="match status" value="1"/>
</dbReference>
<keyword evidence="13" id="KW-1185">Reference proteome</keyword>
<comment type="similarity">
    <text evidence="2">Belongs to the cytidine and deoxycytidylate deaminase family.</text>
</comment>
<accession>A0A2T2N7N0</accession>
<dbReference type="OrthoDB" id="6710946at2759"/>
<gene>
    <name evidence="12" type="ORF">BS50DRAFT_651503</name>
</gene>
<proteinExistence type="inferred from homology"/>
<evidence type="ECO:0000256" key="4">
    <source>
        <dbReference type="ARBA" id="ARBA00022727"/>
    </source>
</evidence>
<dbReference type="EC" id="3.5.4.12" evidence="7"/>
<dbReference type="AlphaFoldDB" id="A0A2T2N7N0"/>
<evidence type="ECO:0000256" key="5">
    <source>
        <dbReference type="ARBA" id="ARBA00022801"/>
    </source>
</evidence>
<dbReference type="PROSITE" id="PS51747">
    <property type="entry name" value="CYT_DCMP_DEAMINASES_2"/>
    <property type="match status" value="1"/>
</dbReference>
<dbReference type="EMBL" id="KZ678144">
    <property type="protein sequence ID" value="PSN61390.1"/>
    <property type="molecule type" value="Genomic_DNA"/>
</dbReference>
<dbReference type="InterPro" id="IPR002125">
    <property type="entry name" value="CMP_dCMP_dom"/>
</dbReference>
<dbReference type="PANTHER" id="PTHR11086:SF18">
    <property type="entry name" value="DEOXYCYTIDYLATE DEAMINASE"/>
    <property type="match status" value="1"/>
</dbReference>
<dbReference type="GO" id="GO:0004132">
    <property type="term" value="F:dCMP deaminase activity"/>
    <property type="evidence" value="ECO:0007669"/>
    <property type="project" value="UniProtKB-EC"/>
</dbReference>
<feature type="chain" id="PRO_5015619306" description="Deoxycytidylate deaminase" evidence="10">
    <location>
        <begin position="32"/>
        <end position="367"/>
    </location>
</feature>
<evidence type="ECO:0000313" key="12">
    <source>
        <dbReference type="EMBL" id="PSN61390.1"/>
    </source>
</evidence>
<dbReference type="Pfam" id="PF00383">
    <property type="entry name" value="dCMP_cyt_deam_1"/>
    <property type="match status" value="1"/>
</dbReference>
<dbReference type="GO" id="GO:0008270">
    <property type="term" value="F:zinc ion binding"/>
    <property type="evidence" value="ECO:0007669"/>
    <property type="project" value="InterPro"/>
</dbReference>
<evidence type="ECO:0000256" key="9">
    <source>
        <dbReference type="ARBA" id="ARBA00071582"/>
    </source>
</evidence>
<protein>
    <recommendedName>
        <fullName evidence="9">Deoxycytidylate deaminase</fullName>
        <ecNumber evidence="7">3.5.4.12</ecNumber>
    </recommendedName>
    <alternativeName>
        <fullName evidence="8">dCMP deaminase</fullName>
    </alternativeName>
</protein>
<dbReference type="InterPro" id="IPR016192">
    <property type="entry name" value="APOBEC/CMP_deaminase_Zn-bd"/>
</dbReference>
<evidence type="ECO:0000256" key="7">
    <source>
        <dbReference type="ARBA" id="ARBA00038938"/>
    </source>
</evidence>
<organism evidence="12 13">
    <name type="scientific">Corynespora cassiicola Philippines</name>
    <dbReference type="NCBI Taxonomy" id="1448308"/>
    <lineage>
        <taxon>Eukaryota</taxon>
        <taxon>Fungi</taxon>
        <taxon>Dikarya</taxon>
        <taxon>Ascomycota</taxon>
        <taxon>Pezizomycotina</taxon>
        <taxon>Dothideomycetes</taxon>
        <taxon>Pleosporomycetidae</taxon>
        <taxon>Pleosporales</taxon>
        <taxon>Corynesporascaceae</taxon>
        <taxon>Corynespora</taxon>
    </lineage>
</organism>
<dbReference type="GO" id="GO:0009165">
    <property type="term" value="P:nucleotide biosynthetic process"/>
    <property type="evidence" value="ECO:0007669"/>
    <property type="project" value="UniProtKB-KW"/>
</dbReference>
<feature type="signal peptide" evidence="10">
    <location>
        <begin position="1"/>
        <end position="31"/>
    </location>
</feature>